<name>A0A9R1BT54_TRITD</name>
<dbReference type="Gramene" id="TRITD7Av1G251880.1">
    <property type="protein sequence ID" value="TRITD7Av1G251880.1"/>
    <property type="gene ID" value="TRITD7Av1G251880"/>
</dbReference>
<dbReference type="Proteomes" id="UP000324705">
    <property type="component" value="Chromosome 7A"/>
</dbReference>
<evidence type="ECO:0000313" key="2">
    <source>
        <dbReference type="Proteomes" id="UP000324705"/>
    </source>
</evidence>
<dbReference type="EMBL" id="LT934123">
    <property type="protein sequence ID" value="VAI80246.1"/>
    <property type="molecule type" value="Genomic_DNA"/>
</dbReference>
<dbReference type="PANTHER" id="PTHR34709">
    <property type="entry name" value="OS10G0396666 PROTEIN"/>
    <property type="match status" value="1"/>
</dbReference>
<proteinExistence type="predicted"/>
<dbReference type="SUPFAM" id="SSF52058">
    <property type="entry name" value="L domain-like"/>
    <property type="match status" value="1"/>
</dbReference>
<keyword evidence="2" id="KW-1185">Reference proteome</keyword>
<reference evidence="1 2" key="1">
    <citation type="submission" date="2017-09" db="EMBL/GenBank/DDBJ databases">
        <authorList>
            <consortium name="International Durum Wheat Genome Sequencing Consortium (IDWGSC)"/>
            <person name="Milanesi L."/>
        </authorList>
    </citation>
    <scope>NUCLEOTIDE SEQUENCE [LARGE SCALE GENOMIC DNA]</scope>
    <source>
        <strain evidence="2">cv. Svevo</strain>
    </source>
</reference>
<dbReference type="SUPFAM" id="SSF81383">
    <property type="entry name" value="F-box domain"/>
    <property type="match status" value="1"/>
</dbReference>
<dbReference type="AlphaFoldDB" id="A0A9R1BT54"/>
<dbReference type="InterPro" id="IPR036047">
    <property type="entry name" value="F-box-like_dom_sf"/>
</dbReference>
<sequence>MELGTSRRRRSSKPGPAGGADYLSALPDDLLLLVLTRLGCAAAAARAGLLSRQWRGLWAHLRDLAFRGIAFPSLQATLGRVARPPPTVSLLEIRVSEEHLPISGAGAVTSVLCAAARLAPEKFIFALPWDLGLWANGLLAKFQLCFHRATSIVLEWIPFVLRTPAAARAEFPTLQTLTLTGCQVDDLGALLSLCPHLCVLTLKGLIWLGDDDWAVHSRSLQELVMDSENLWARPVGIVAPMQYSLSLLAEQQVSISILAPMIQNVSWQWHYDNGTIGFGLWILNKPHTTDGRHTRTTPFAAHSCLH</sequence>
<dbReference type="PANTHER" id="PTHR34709:SF37">
    <property type="entry name" value="F-BOX DOMAIN-CONTAINING PROTEIN"/>
    <property type="match status" value="1"/>
</dbReference>
<organism evidence="1 2">
    <name type="scientific">Triticum turgidum subsp. durum</name>
    <name type="common">Durum wheat</name>
    <name type="synonym">Triticum durum</name>
    <dbReference type="NCBI Taxonomy" id="4567"/>
    <lineage>
        <taxon>Eukaryota</taxon>
        <taxon>Viridiplantae</taxon>
        <taxon>Streptophyta</taxon>
        <taxon>Embryophyta</taxon>
        <taxon>Tracheophyta</taxon>
        <taxon>Spermatophyta</taxon>
        <taxon>Magnoliopsida</taxon>
        <taxon>Liliopsida</taxon>
        <taxon>Poales</taxon>
        <taxon>Poaceae</taxon>
        <taxon>BOP clade</taxon>
        <taxon>Pooideae</taxon>
        <taxon>Triticodae</taxon>
        <taxon>Triticeae</taxon>
        <taxon>Triticinae</taxon>
        <taxon>Triticum</taxon>
    </lineage>
</organism>
<dbReference type="InterPro" id="IPR055312">
    <property type="entry name" value="FBL15-like"/>
</dbReference>
<evidence type="ECO:0000313" key="1">
    <source>
        <dbReference type="EMBL" id="VAI80246.1"/>
    </source>
</evidence>
<gene>
    <name evidence="1" type="ORF">TRITD_7Av1G251880</name>
</gene>
<protein>
    <recommendedName>
        <fullName evidence="3">F-box domain-containing protein</fullName>
    </recommendedName>
</protein>
<evidence type="ECO:0008006" key="3">
    <source>
        <dbReference type="Google" id="ProtNLM"/>
    </source>
</evidence>
<accession>A0A9R1BT54</accession>